<comment type="caution">
    <text evidence="4">The sequence shown here is derived from an EMBL/GenBank/DDBJ whole genome shotgun (WGS) entry which is preliminary data.</text>
</comment>
<keyword evidence="1" id="KW-0285">Flavoprotein</keyword>
<dbReference type="InterPro" id="IPR036188">
    <property type="entry name" value="FAD/NAD-bd_sf"/>
</dbReference>
<dbReference type="PRINTS" id="PR00469">
    <property type="entry name" value="PNDRDTASEII"/>
</dbReference>
<evidence type="ECO:0000313" key="5">
    <source>
        <dbReference type="Proteomes" id="UP000261087"/>
    </source>
</evidence>
<dbReference type="SUPFAM" id="SSF51905">
    <property type="entry name" value="FAD/NAD(P)-binding domain"/>
    <property type="match status" value="2"/>
</dbReference>
<evidence type="ECO:0000256" key="1">
    <source>
        <dbReference type="ARBA" id="ARBA00022630"/>
    </source>
</evidence>
<dbReference type="Proteomes" id="UP000261087">
    <property type="component" value="Unassembled WGS sequence"/>
</dbReference>
<evidence type="ECO:0000259" key="3">
    <source>
        <dbReference type="Pfam" id="PF07992"/>
    </source>
</evidence>
<dbReference type="InterPro" id="IPR050097">
    <property type="entry name" value="Ferredoxin-NADP_redctase_2"/>
</dbReference>
<evidence type="ECO:0000256" key="2">
    <source>
        <dbReference type="ARBA" id="ARBA00023002"/>
    </source>
</evidence>
<dbReference type="EMBL" id="QSVF01000022">
    <property type="protein sequence ID" value="RGO08373.1"/>
    <property type="molecule type" value="Genomic_DNA"/>
</dbReference>
<keyword evidence="2" id="KW-0560">Oxidoreductase</keyword>
<dbReference type="Pfam" id="PF07992">
    <property type="entry name" value="Pyr_redox_2"/>
    <property type="match status" value="1"/>
</dbReference>
<dbReference type="RefSeq" id="WP_117605152.1">
    <property type="nucleotide sequence ID" value="NZ_CATZTT010000054.1"/>
</dbReference>
<sequence>MYDVIIIGAGPSGISAAIYAVSRGCKTLVLEQTKVGGLIGNVSTVTHYCGIIENETGATIAARMEKQALDAGVEIKLEKVIEVKLTGEIKEVQTANQSYQAKKIIIANGTTPRKLEIPGESKLAGKGIGMNAFKDGHKYQGRHIYVVGGADGAIKEALYLAKFASKLTIIHFEDKLGCIQEFLDKIKQTPNITVWTKKRLKAVYGDECVEAFDLVDVDNGSVEHIEDDGCGIFVYAGSIPNSQLYLELDLQDGYIPVDENMETAIKDVYAIGDIRVKQIRQVSTAVSDGTIAAINAAKNRF</sequence>
<dbReference type="InterPro" id="IPR023753">
    <property type="entry name" value="FAD/NAD-binding_dom"/>
</dbReference>
<proteinExistence type="predicted"/>
<dbReference type="AlphaFoldDB" id="A0A3E5FNN1"/>
<protein>
    <submittedName>
        <fullName evidence="4">FAD-binding protein</fullName>
    </submittedName>
</protein>
<evidence type="ECO:0000313" key="4">
    <source>
        <dbReference type="EMBL" id="RGO08373.1"/>
    </source>
</evidence>
<accession>A0A3E5FNN1</accession>
<dbReference type="PRINTS" id="PR00368">
    <property type="entry name" value="FADPNR"/>
</dbReference>
<gene>
    <name evidence="4" type="ORF">DXB31_08805</name>
</gene>
<feature type="domain" description="FAD/NAD(P)-binding" evidence="3">
    <location>
        <begin position="2"/>
        <end position="289"/>
    </location>
</feature>
<reference evidence="4 5" key="1">
    <citation type="submission" date="2018-08" db="EMBL/GenBank/DDBJ databases">
        <title>A genome reference for cultivated species of the human gut microbiota.</title>
        <authorList>
            <person name="Zou Y."/>
            <person name="Xue W."/>
            <person name="Luo G."/>
        </authorList>
    </citation>
    <scope>NUCLEOTIDE SEQUENCE [LARGE SCALE GENOMIC DNA]</scope>
    <source>
        <strain evidence="4 5">OM02-6</strain>
    </source>
</reference>
<organism evidence="4 5">
    <name type="scientific">Thomasclavelia spiroformis</name>
    <dbReference type="NCBI Taxonomy" id="29348"/>
    <lineage>
        <taxon>Bacteria</taxon>
        <taxon>Bacillati</taxon>
        <taxon>Bacillota</taxon>
        <taxon>Erysipelotrichia</taxon>
        <taxon>Erysipelotrichales</taxon>
        <taxon>Coprobacillaceae</taxon>
        <taxon>Thomasclavelia</taxon>
    </lineage>
</organism>
<dbReference type="PANTHER" id="PTHR48105">
    <property type="entry name" value="THIOREDOXIN REDUCTASE 1-RELATED-RELATED"/>
    <property type="match status" value="1"/>
</dbReference>
<name>A0A3E5FNN1_9FIRM</name>
<dbReference type="GO" id="GO:0016491">
    <property type="term" value="F:oxidoreductase activity"/>
    <property type="evidence" value="ECO:0007669"/>
    <property type="project" value="UniProtKB-KW"/>
</dbReference>
<dbReference type="Gene3D" id="3.50.50.60">
    <property type="entry name" value="FAD/NAD(P)-binding domain"/>
    <property type="match status" value="2"/>
</dbReference>